<evidence type="ECO:0000313" key="3">
    <source>
        <dbReference type="Proteomes" id="UP000265631"/>
    </source>
</evidence>
<gene>
    <name evidence="2" type="ORF">FIE12Z_5613</name>
</gene>
<accession>A0A395MRA1</accession>
<keyword evidence="3" id="KW-1185">Reference proteome</keyword>
<dbReference type="AlphaFoldDB" id="A0A395MRA1"/>
<organism evidence="2 3">
    <name type="scientific">Fusarium flagelliforme</name>
    <dbReference type="NCBI Taxonomy" id="2675880"/>
    <lineage>
        <taxon>Eukaryota</taxon>
        <taxon>Fungi</taxon>
        <taxon>Dikarya</taxon>
        <taxon>Ascomycota</taxon>
        <taxon>Pezizomycotina</taxon>
        <taxon>Sordariomycetes</taxon>
        <taxon>Hypocreomycetidae</taxon>
        <taxon>Hypocreales</taxon>
        <taxon>Nectriaceae</taxon>
        <taxon>Fusarium</taxon>
        <taxon>Fusarium incarnatum-equiseti species complex</taxon>
    </lineage>
</organism>
<evidence type="ECO:0000259" key="1">
    <source>
        <dbReference type="Pfam" id="PF20183"/>
    </source>
</evidence>
<evidence type="ECO:0000313" key="2">
    <source>
        <dbReference type="EMBL" id="RFN50085.1"/>
    </source>
</evidence>
<dbReference type="Proteomes" id="UP000265631">
    <property type="component" value="Unassembled WGS sequence"/>
</dbReference>
<dbReference type="EMBL" id="PXXK01000150">
    <property type="protein sequence ID" value="RFN50085.1"/>
    <property type="molecule type" value="Genomic_DNA"/>
</dbReference>
<proteinExistence type="predicted"/>
<reference evidence="2 3" key="1">
    <citation type="journal article" date="2018" name="PLoS Pathog.">
        <title>Evolution of structural diversity of trichothecenes, a family of toxins produced by plant pathogenic and entomopathogenic fungi.</title>
        <authorList>
            <person name="Proctor R.H."/>
            <person name="McCormick S.P."/>
            <person name="Kim H.S."/>
            <person name="Cardoza R.E."/>
            <person name="Stanley A.M."/>
            <person name="Lindo L."/>
            <person name="Kelly A."/>
            <person name="Brown D.W."/>
            <person name="Lee T."/>
            <person name="Vaughan M.M."/>
            <person name="Alexander N.J."/>
            <person name="Busman M."/>
            <person name="Gutierrez S."/>
        </authorList>
    </citation>
    <scope>NUCLEOTIDE SEQUENCE [LARGE SCALE GENOMIC DNA]</scope>
    <source>
        <strain evidence="2 3">NRRL 13405</strain>
    </source>
</reference>
<comment type="caution">
    <text evidence="2">The sequence shown here is derived from an EMBL/GenBank/DDBJ whole genome shotgun (WGS) entry which is preliminary data.</text>
</comment>
<dbReference type="Pfam" id="PF20183">
    <property type="entry name" value="DUF6546"/>
    <property type="match status" value="1"/>
</dbReference>
<feature type="domain" description="DUF6546" evidence="1">
    <location>
        <begin position="297"/>
        <end position="495"/>
    </location>
</feature>
<dbReference type="InterPro" id="IPR046676">
    <property type="entry name" value="DUF6546"/>
</dbReference>
<protein>
    <recommendedName>
        <fullName evidence="1">DUF6546 domain-containing protein</fullName>
    </recommendedName>
</protein>
<sequence length="524" mass="60820">MFRFYSLHVELQTTILNDIFEEPYPSSCAFAPPRPLPTYACVNKHWNDFFESRTFRTLTIRPTDIKSLATTVTPRRRAYLKHLWFRIPLTDHPIDDIDVILKLNQPGMYKYFDRNFTRSIVALWDVISTWNEQKGMRLELSASSACYDDCFIEKEAVLYKKYLSSRQLDQYDAQEDVHERYSYHHKSISDINFRTVKLRDRVWNAIVGRLLGIKPLQFMDERMSPMNHEWALPPVKAVSKFLIRRQNFHGICPIALNTILSSLEGIGEIHIERWRCAGYASEKMWCAKAQIPFARELPRSTKSLSLYGETNQFLNQWKSKDANVIGFAKALRQYTNFLEHLSISHMVDAREFFCPFSSANEEATGSLRQWPNLKSLSLTSDVFKTGTKQEINSLLCTAARAAKKMPKLQMLELWNGEAEMACVFSYRVEDTVGEIIWSGTHIDPLTHEVVKEWNAVSVFLNRTDAREFVIPMRKEDVASAGQVLEYLSNKEQIMHPVSAYGAIGRNAKGENRPEWTGRRRWCCH</sequence>
<name>A0A395MRA1_9HYPO</name>
<dbReference type="STRING" id="2594813.A0A395MRA1"/>